<organism evidence="1 2">
    <name type="scientific">Chytriomyces confervae</name>
    <dbReference type="NCBI Taxonomy" id="246404"/>
    <lineage>
        <taxon>Eukaryota</taxon>
        <taxon>Fungi</taxon>
        <taxon>Fungi incertae sedis</taxon>
        <taxon>Chytridiomycota</taxon>
        <taxon>Chytridiomycota incertae sedis</taxon>
        <taxon>Chytridiomycetes</taxon>
        <taxon>Chytridiales</taxon>
        <taxon>Chytriomycetaceae</taxon>
        <taxon>Chytriomyces</taxon>
    </lineage>
</organism>
<dbReference type="GO" id="GO:0036064">
    <property type="term" value="C:ciliary basal body"/>
    <property type="evidence" value="ECO:0007669"/>
    <property type="project" value="TreeGrafter"/>
</dbReference>
<proteinExistence type="predicted"/>
<evidence type="ECO:0000313" key="2">
    <source>
        <dbReference type="Proteomes" id="UP000320333"/>
    </source>
</evidence>
<dbReference type="Proteomes" id="UP000320333">
    <property type="component" value="Unassembled WGS sequence"/>
</dbReference>
<dbReference type="OrthoDB" id="60621at2759"/>
<keyword evidence="2" id="KW-1185">Reference proteome</keyword>
<protein>
    <recommendedName>
        <fullName evidence="3">BAR domain-containing protein</fullName>
    </recommendedName>
</protein>
<dbReference type="Gene3D" id="1.20.1270.60">
    <property type="entry name" value="Arfaptin homology (AH) domain/BAR domain"/>
    <property type="match status" value="1"/>
</dbReference>
<reference evidence="1 2" key="1">
    <citation type="journal article" date="2019" name="Sci. Rep.">
        <title>Comparative genomics of chytrid fungi reveal insights into the obligate biotrophic and pathogenic lifestyle of Synchytrium endobioticum.</title>
        <authorList>
            <person name="van de Vossenberg B.T.L.H."/>
            <person name="Warris S."/>
            <person name="Nguyen H.D.T."/>
            <person name="van Gent-Pelzer M.P.E."/>
            <person name="Joly D.L."/>
            <person name="van de Geest H.C."/>
            <person name="Bonants P.J.M."/>
            <person name="Smith D.S."/>
            <person name="Levesque C.A."/>
            <person name="van der Lee T.A.J."/>
        </authorList>
    </citation>
    <scope>NUCLEOTIDE SEQUENCE [LARGE SCALE GENOMIC DNA]</scope>
    <source>
        <strain evidence="1 2">CBS 675.73</strain>
    </source>
</reference>
<comment type="caution">
    <text evidence="1">The sequence shown here is derived from an EMBL/GenBank/DDBJ whole genome shotgun (WGS) entry which is preliminary data.</text>
</comment>
<sequence>MGRLVKQFSETEEGDFRYMLADFADMLIEKEAERAELIVRMQVMCQDPLKTYSVLCQKLKDEAKTRDSAVTKEANKQHQLNRVMMKEGANRPKLNQSQMELAGASHEVSQATETLAQSIQTFEEKKRDHLKSVLSEFLWSEIKYHGKMLEILTMHHQKLGETAFTDDVSRLVDKMKTHPAPPSLSPVRSLMR</sequence>
<evidence type="ECO:0000313" key="1">
    <source>
        <dbReference type="EMBL" id="TPX74828.1"/>
    </source>
</evidence>
<dbReference type="PANTHER" id="PTHR21223">
    <property type="entry name" value="CBY1-INTERACTING BAR DOMAIN-CONTAINING PROTEIN HOMOLOG"/>
    <property type="match status" value="1"/>
</dbReference>
<dbReference type="SUPFAM" id="SSF103657">
    <property type="entry name" value="BAR/IMD domain-like"/>
    <property type="match status" value="1"/>
</dbReference>
<gene>
    <name evidence="1" type="ORF">CcCBS67573_g03895</name>
</gene>
<dbReference type="GO" id="GO:0060271">
    <property type="term" value="P:cilium assembly"/>
    <property type="evidence" value="ECO:0007669"/>
    <property type="project" value="TreeGrafter"/>
</dbReference>
<name>A0A507FHJ2_9FUNG</name>
<accession>A0A507FHJ2</accession>
<dbReference type="AlphaFoldDB" id="A0A507FHJ2"/>
<dbReference type="InterPro" id="IPR027267">
    <property type="entry name" value="AH/BAR_dom_sf"/>
</dbReference>
<dbReference type="InterPro" id="IPR009602">
    <property type="entry name" value="CBAR/FAM92"/>
</dbReference>
<dbReference type="PANTHER" id="PTHR21223:SF2">
    <property type="entry name" value="CBY1-INTERACTING BAR DOMAIN-CONTAINING PROTEIN HOMOLOG"/>
    <property type="match status" value="1"/>
</dbReference>
<dbReference type="STRING" id="246404.A0A507FHJ2"/>
<dbReference type="Pfam" id="PF06730">
    <property type="entry name" value="FAM92"/>
    <property type="match status" value="1"/>
</dbReference>
<evidence type="ECO:0008006" key="3">
    <source>
        <dbReference type="Google" id="ProtNLM"/>
    </source>
</evidence>
<dbReference type="GO" id="GO:0035869">
    <property type="term" value="C:ciliary transition zone"/>
    <property type="evidence" value="ECO:0007669"/>
    <property type="project" value="TreeGrafter"/>
</dbReference>
<dbReference type="EMBL" id="QEAP01000106">
    <property type="protein sequence ID" value="TPX74828.1"/>
    <property type="molecule type" value="Genomic_DNA"/>
</dbReference>